<dbReference type="PROSITE" id="PS51371">
    <property type="entry name" value="CBS"/>
    <property type="match status" value="1"/>
</dbReference>
<dbReference type="Gene3D" id="3.10.580.10">
    <property type="entry name" value="CBS-domain"/>
    <property type="match status" value="1"/>
</dbReference>
<dbReference type="SUPFAM" id="SSF54631">
    <property type="entry name" value="CBS-domain pair"/>
    <property type="match status" value="1"/>
</dbReference>
<gene>
    <name evidence="3" type="ORF">SAMN04488127_1040</name>
</gene>
<dbReference type="EMBL" id="FNZF01000001">
    <property type="protein sequence ID" value="SEJ00818.1"/>
    <property type="molecule type" value="Genomic_DNA"/>
</dbReference>
<dbReference type="AlphaFoldDB" id="A0A1H6V8G0"/>
<reference evidence="4" key="1">
    <citation type="submission" date="2016-10" db="EMBL/GenBank/DDBJ databases">
        <authorList>
            <person name="Varghese N."/>
            <person name="Submissions S."/>
        </authorList>
    </citation>
    <scope>NUCLEOTIDE SEQUENCE [LARGE SCALE GENOMIC DNA]</scope>
    <source>
        <strain evidence="4">CGMCC 1.6763</strain>
    </source>
</reference>
<dbReference type="STRING" id="426757.SAMN04488127_1040"/>
<sequence length="234" mass="26798">MTASNSERFLVAFNRIEKALEKMTGSNTYVSFFKLIDFAKKKNAIVRRFEDDLREYGDLRNAIVHHRTAIEYAIAEPHDEVVEKIEQIDRILTEPPVAGGQFRRQVRIFAPDDSLADALRMAGKKKDFQIPVFEEDEFRGLISPSGLMEYLAETVADDVISREITTLSDILRHIHTGRSYEFISANLSVYAAEEMFSDAVVKGRRLEALLITENGRRDEKLIGIITPWDLMKIE</sequence>
<proteinExistence type="predicted"/>
<accession>A0A1H6V8G0</accession>
<dbReference type="Pfam" id="PF00571">
    <property type="entry name" value="CBS"/>
    <property type="match status" value="1"/>
</dbReference>
<keyword evidence="1" id="KW-0129">CBS domain</keyword>
<feature type="domain" description="CBS" evidence="2">
    <location>
        <begin position="102"/>
        <end position="159"/>
    </location>
</feature>
<evidence type="ECO:0000256" key="1">
    <source>
        <dbReference type="PROSITE-ProRule" id="PRU00703"/>
    </source>
</evidence>
<protein>
    <submittedName>
        <fullName evidence="3">CBS domain-containing protein</fullName>
    </submittedName>
</protein>
<dbReference type="InterPro" id="IPR000644">
    <property type="entry name" value="CBS_dom"/>
</dbReference>
<organism evidence="3 4">
    <name type="scientific">Bhargavaea ginsengi</name>
    <dbReference type="NCBI Taxonomy" id="426757"/>
    <lineage>
        <taxon>Bacteria</taxon>
        <taxon>Bacillati</taxon>
        <taxon>Bacillota</taxon>
        <taxon>Bacilli</taxon>
        <taxon>Bacillales</taxon>
        <taxon>Caryophanaceae</taxon>
        <taxon>Bhargavaea</taxon>
    </lineage>
</organism>
<name>A0A1H6V8G0_9BACL</name>
<evidence type="ECO:0000313" key="3">
    <source>
        <dbReference type="EMBL" id="SEJ00818.1"/>
    </source>
</evidence>
<dbReference type="OrthoDB" id="49104at2"/>
<evidence type="ECO:0000313" key="4">
    <source>
        <dbReference type="Proteomes" id="UP000199200"/>
    </source>
</evidence>
<evidence type="ECO:0000259" key="2">
    <source>
        <dbReference type="PROSITE" id="PS51371"/>
    </source>
</evidence>
<dbReference type="InterPro" id="IPR046342">
    <property type="entry name" value="CBS_dom_sf"/>
</dbReference>
<dbReference type="RefSeq" id="WP_092050624.1">
    <property type="nucleotide sequence ID" value="NZ_FNZF01000001.1"/>
</dbReference>
<keyword evidence="4" id="KW-1185">Reference proteome</keyword>
<dbReference type="Proteomes" id="UP000199200">
    <property type="component" value="Unassembled WGS sequence"/>
</dbReference>